<dbReference type="AlphaFoldDB" id="A0A229VUG1"/>
<dbReference type="PANTHER" id="PTHR30480:SF13">
    <property type="entry name" value="BETA-HEXOSAMINIDASE"/>
    <property type="match status" value="1"/>
</dbReference>
<name>A0A229VUG1_9BIFI</name>
<dbReference type="GO" id="GO:0005975">
    <property type="term" value="P:carbohydrate metabolic process"/>
    <property type="evidence" value="ECO:0007669"/>
    <property type="project" value="InterPro"/>
</dbReference>
<evidence type="ECO:0000256" key="3">
    <source>
        <dbReference type="ARBA" id="ARBA00012663"/>
    </source>
</evidence>
<evidence type="ECO:0000313" key="9">
    <source>
        <dbReference type="EMBL" id="OXM99262.1"/>
    </source>
</evidence>
<feature type="compositionally biased region" description="Low complexity" evidence="6">
    <location>
        <begin position="38"/>
        <end position="60"/>
    </location>
</feature>
<evidence type="ECO:0000256" key="4">
    <source>
        <dbReference type="ARBA" id="ARBA00022801"/>
    </source>
</evidence>
<dbReference type="PANTHER" id="PTHR30480">
    <property type="entry name" value="BETA-HEXOSAMINIDASE-RELATED"/>
    <property type="match status" value="1"/>
</dbReference>
<feature type="region of interest" description="Disordered" evidence="6">
    <location>
        <begin position="38"/>
        <end position="85"/>
    </location>
</feature>
<feature type="signal peptide" evidence="7">
    <location>
        <begin position="1"/>
        <end position="28"/>
    </location>
</feature>
<evidence type="ECO:0000259" key="8">
    <source>
        <dbReference type="Pfam" id="PF00933"/>
    </source>
</evidence>
<organism evidence="9 10">
    <name type="scientific">Bifidobacterium vansinderenii</name>
    <dbReference type="NCBI Taxonomy" id="1984871"/>
    <lineage>
        <taxon>Bacteria</taxon>
        <taxon>Bacillati</taxon>
        <taxon>Actinomycetota</taxon>
        <taxon>Actinomycetes</taxon>
        <taxon>Bifidobacteriales</taxon>
        <taxon>Bifidobacteriaceae</taxon>
        <taxon>Bifidobacterium</taxon>
    </lineage>
</organism>
<dbReference type="SUPFAM" id="SSF51445">
    <property type="entry name" value="(Trans)glycosidases"/>
    <property type="match status" value="1"/>
</dbReference>
<dbReference type="PROSITE" id="PS51257">
    <property type="entry name" value="PROKAR_LIPOPROTEIN"/>
    <property type="match status" value="1"/>
</dbReference>
<dbReference type="InterPro" id="IPR001764">
    <property type="entry name" value="Glyco_hydro_3_N"/>
</dbReference>
<dbReference type="GO" id="GO:0009254">
    <property type="term" value="P:peptidoglycan turnover"/>
    <property type="evidence" value="ECO:0007669"/>
    <property type="project" value="TreeGrafter"/>
</dbReference>
<dbReference type="InterPro" id="IPR017853">
    <property type="entry name" value="GH"/>
</dbReference>
<evidence type="ECO:0000256" key="6">
    <source>
        <dbReference type="SAM" id="MobiDB-lite"/>
    </source>
</evidence>
<accession>A0A229VUG1</accession>
<keyword evidence="4" id="KW-0378">Hydrolase</keyword>
<dbReference type="Pfam" id="PF00933">
    <property type="entry name" value="Glyco_hydro_3"/>
    <property type="match status" value="1"/>
</dbReference>
<protein>
    <recommendedName>
        <fullName evidence="3">beta-N-acetylhexosaminidase</fullName>
        <ecNumber evidence="3">3.2.1.52</ecNumber>
    </recommendedName>
</protein>
<evidence type="ECO:0000313" key="10">
    <source>
        <dbReference type="Proteomes" id="UP000215433"/>
    </source>
</evidence>
<keyword evidence="10" id="KW-1185">Reference proteome</keyword>
<evidence type="ECO:0000256" key="1">
    <source>
        <dbReference type="ARBA" id="ARBA00001231"/>
    </source>
</evidence>
<dbReference type="RefSeq" id="WP_408606680.1">
    <property type="nucleotide sequence ID" value="NZ_NEWD01000050.1"/>
</dbReference>
<dbReference type="InterPro" id="IPR050226">
    <property type="entry name" value="NagZ_Beta-hexosaminidase"/>
</dbReference>
<sequence length="426" mass="43573">MTHQRSLSTLPRRAAAFAVTTMLLLATAGCSMPLFPSGNDSSAKSASSSSSPSSSKSAKNAGKDTDKSGTPSTDSQTTSAPSAQDKAKEILATMSVEQKAGQLMMVPLFAGNGATDVQNLVQNDHVGSVLLLGNWKGGTSAVAQVSSKLQGYTSGVGLLICADQEGGQVQHLTGSGFDTMPSAVKQGQMSVDDLRSSAKTWGSQLKSAGVNVDLAPVAGTVQTANRSQNAPIGALDRDFGLDAAGNGQHAAAFVNGMRDAGVMSSIKHFPGLGGVTGNTDFTDSGITDTTTTLDGGQIEGFRQALQANPDMVMMSLATYSQIDPNEPAAFSSAILNDYLRGTLGYQGVVTSDSMSAAALGSIPAKELGVRFVSAGGDLICIGANEYVQPILTGLVQKAQSDPAFAQQVDQAALRVLTLKVNAGLVS</sequence>
<dbReference type="EC" id="3.2.1.52" evidence="3"/>
<reference evidence="9 10" key="1">
    <citation type="submission" date="2017-05" db="EMBL/GenBank/DDBJ databases">
        <title>Bifidobacterium vansinderenii sp. nov.</title>
        <authorList>
            <person name="Lugli G.A."/>
            <person name="Duranti S."/>
            <person name="Mangifesta M."/>
        </authorList>
    </citation>
    <scope>NUCLEOTIDE SEQUENCE [LARGE SCALE GENOMIC DNA]</scope>
    <source>
        <strain evidence="9 10">Tam10B</strain>
    </source>
</reference>
<dbReference type="Proteomes" id="UP000215433">
    <property type="component" value="Unassembled WGS sequence"/>
</dbReference>
<keyword evidence="5" id="KW-0326">Glycosidase</keyword>
<evidence type="ECO:0000256" key="2">
    <source>
        <dbReference type="ARBA" id="ARBA00005336"/>
    </source>
</evidence>
<comment type="similarity">
    <text evidence="2">Belongs to the glycosyl hydrolase 3 family.</text>
</comment>
<feature type="chain" id="PRO_5039586383" description="beta-N-acetylhexosaminidase" evidence="7">
    <location>
        <begin position="29"/>
        <end position="426"/>
    </location>
</feature>
<evidence type="ECO:0000256" key="5">
    <source>
        <dbReference type="ARBA" id="ARBA00023295"/>
    </source>
</evidence>
<dbReference type="Gene3D" id="3.20.20.300">
    <property type="entry name" value="Glycoside hydrolase, family 3, N-terminal domain"/>
    <property type="match status" value="1"/>
</dbReference>
<dbReference type="InterPro" id="IPR036962">
    <property type="entry name" value="Glyco_hydro_3_N_sf"/>
</dbReference>
<comment type="catalytic activity">
    <reaction evidence="1">
        <text>Hydrolysis of terminal non-reducing N-acetyl-D-hexosamine residues in N-acetyl-beta-D-hexosaminides.</text>
        <dbReference type="EC" id="3.2.1.52"/>
    </reaction>
</comment>
<feature type="compositionally biased region" description="Polar residues" evidence="6">
    <location>
        <begin position="68"/>
        <end position="82"/>
    </location>
</feature>
<evidence type="ECO:0000256" key="7">
    <source>
        <dbReference type="SAM" id="SignalP"/>
    </source>
</evidence>
<proteinExistence type="inferred from homology"/>
<keyword evidence="7" id="KW-0732">Signal</keyword>
<gene>
    <name evidence="9" type="ORF">Tam10B_2499</name>
</gene>
<feature type="domain" description="Glycoside hydrolase family 3 N-terminal" evidence="8">
    <location>
        <begin position="96"/>
        <end position="418"/>
    </location>
</feature>
<dbReference type="GO" id="GO:0004563">
    <property type="term" value="F:beta-N-acetylhexosaminidase activity"/>
    <property type="evidence" value="ECO:0007669"/>
    <property type="project" value="UniProtKB-EC"/>
</dbReference>
<dbReference type="EMBL" id="NEWD01000050">
    <property type="protein sequence ID" value="OXM99262.1"/>
    <property type="molecule type" value="Genomic_DNA"/>
</dbReference>
<comment type="caution">
    <text evidence="9">The sequence shown here is derived from an EMBL/GenBank/DDBJ whole genome shotgun (WGS) entry which is preliminary data.</text>
</comment>